<reference evidence="2" key="1">
    <citation type="submission" date="2013-09" db="EMBL/GenBank/DDBJ databases">
        <title>Corchorus olitorius genome sequencing.</title>
        <authorList>
            <person name="Alam M."/>
            <person name="Haque M.S."/>
            <person name="Islam M.S."/>
            <person name="Emdad E.M."/>
            <person name="Islam M.M."/>
            <person name="Ahmed B."/>
            <person name="Halim A."/>
            <person name="Hossen Q.M.M."/>
            <person name="Hossain M.Z."/>
            <person name="Ahmed R."/>
            <person name="Khan M.M."/>
            <person name="Islam R."/>
            <person name="Rashid M.M."/>
            <person name="Khan S.A."/>
            <person name="Rahman M.S."/>
            <person name="Alam M."/>
            <person name="Yahiya A.S."/>
            <person name="Khan M.S."/>
            <person name="Azam M.S."/>
            <person name="Haque T."/>
            <person name="Lashkar M.Z.H."/>
            <person name="Akhand A.I."/>
            <person name="Morshed G."/>
            <person name="Roy S."/>
            <person name="Uddin K.S."/>
            <person name="Rabeya T."/>
            <person name="Hossain A.S."/>
            <person name="Chowdhury A."/>
            <person name="Snigdha A.R."/>
            <person name="Mortoza M.S."/>
            <person name="Matin S.A."/>
            <person name="Hoque S.M.E."/>
            <person name="Islam M.K."/>
            <person name="Roy D.K."/>
            <person name="Haider R."/>
            <person name="Moosa M.M."/>
            <person name="Elias S.M."/>
            <person name="Hasan A.M."/>
            <person name="Jahan S."/>
            <person name="Shafiuddin M."/>
            <person name="Mahmood N."/>
            <person name="Shommy N.S."/>
        </authorList>
    </citation>
    <scope>NUCLEOTIDE SEQUENCE [LARGE SCALE GENOMIC DNA]</scope>
    <source>
        <strain evidence="2">cv. O-4</strain>
    </source>
</reference>
<dbReference type="STRING" id="93759.A0A1R3GWM3"/>
<evidence type="ECO:0000313" key="2">
    <source>
        <dbReference type="Proteomes" id="UP000187203"/>
    </source>
</evidence>
<organism evidence="1 2">
    <name type="scientific">Corchorus olitorius</name>
    <dbReference type="NCBI Taxonomy" id="93759"/>
    <lineage>
        <taxon>Eukaryota</taxon>
        <taxon>Viridiplantae</taxon>
        <taxon>Streptophyta</taxon>
        <taxon>Embryophyta</taxon>
        <taxon>Tracheophyta</taxon>
        <taxon>Spermatophyta</taxon>
        <taxon>Magnoliopsida</taxon>
        <taxon>eudicotyledons</taxon>
        <taxon>Gunneridae</taxon>
        <taxon>Pentapetalae</taxon>
        <taxon>rosids</taxon>
        <taxon>malvids</taxon>
        <taxon>Malvales</taxon>
        <taxon>Malvaceae</taxon>
        <taxon>Grewioideae</taxon>
        <taxon>Apeibeae</taxon>
        <taxon>Corchorus</taxon>
    </lineage>
</organism>
<sequence>MVKSLKLSPDVAKLKIVFGGSKHEGKLPAMAGSMSTGAALKYKSVGSSMLPSGWRCGFHNHVDSLILRGRGVARGIAEEGKSPEGHGAESGKLRMDDDEAARINAVQQGLLPAGMGASPQFEDDRCSASINRELGHNGAKLIPGVGPCNMGLGKGLSNATVPNVQVLWDLCRAMFGSRLEPDYGFCIAFMVDGEMLLVGDSTKEGYARTRAHKPVRSQALLLRREQGAKFSTRKPNLEAKAGKFPSIGMRGLNSMGLIQVSWDVYNCLFDQELNNGHVVFMFNFEDEGSENLEEDCNQSLFNEKNNGVVL</sequence>
<protein>
    <submittedName>
        <fullName evidence="1">Uncharacterized protein</fullName>
    </submittedName>
</protein>
<dbReference type="PANTHER" id="PTHR31972">
    <property type="entry name" value="EXPRESSED PROTEIN"/>
    <property type="match status" value="1"/>
</dbReference>
<dbReference type="OrthoDB" id="1894291at2759"/>
<evidence type="ECO:0000313" key="1">
    <source>
        <dbReference type="EMBL" id="OMO62535.1"/>
    </source>
</evidence>
<dbReference type="InterPro" id="IPR008586">
    <property type="entry name" value="DUF868_pln"/>
</dbReference>
<dbReference type="EMBL" id="AWUE01021373">
    <property type="protein sequence ID" value="OMO62535.1"/>
    <property type="molecule type" value="Genomic_DNA"/>
</dbReference>
<gene>
    <name evidence="1" type="ORF">COLO4_33015</name>
</gene>
<dbReference type="PANTHER" id="PTHR31972:SF3">
    <property type="entry name" value="OS09G0416600 PROTEIN"/>
    <property type="match status" value="1"/>
</dbReference>
<proteinExistence type="predicted"/>
<keyword evidence="2" id="KW-1185">Reference proteome</keyword>
<dbReference type="AlphaFoldDB" id="A0A1R3GWM3"/>
<dbReference type="Proteomes" id="UP000187203">
    <property type="component" value="Unassembled WGS sequence"/>
</dbReference>
<accession>A0A1R3GWM3</accession>
<dbReference type="Pfam" id="PF05910">
    <property type="entry name" value="DUF868"/>
    <property type="match status" value="1"/>
</dbReference>
<comment type="caution">
    <text evidence="1">The sequence shown here is derived from an EMBL/GenBank/DDBJ whole genome shotgun (WGS) entry which is preliminary data.</text>
</comment>
<name>A0A1R3GWM3_9ROSI</name>